<dbReference type="GO" id="GO:0004309">
    <property type="term" value="F:exopolyphosphatase activity"/>
    <property type="evidence" value="ECO:0007669"/>
    <property type="project" value="TreeGrafter"/>
</dbReference>
<dbReference type="PANTHER" id="PTHR30457:SF12">
    <property type="entry name" value="5'_3'-NUCLEOTIDASE SURE"/>
    <property type="match status" value="1"/>
</dbReference>
<reference evidence="9 10" key="1">
    <citation type="journal article" date="2011" name="J. Bacteriol.">
        <title>Genome sequence of Salinisphaera shabanensis, a gammaproteobacterium from the harsh, variable environment of the brine-seawater interface of the Shaban Deep in the Red Sea.</title>
        <authorList>
            <person name="Antunes A."/>
            <person name="Alam I."/>
            <person name="Bajic V.B."/>
            <person name="Stingl U."/>
        </authorList>
    </citation>
    <scope>NUCLEOTIDE SEQUENCE [LARGE SCALE GENOMIC DNA]</scope>
    <source>
        <strain evidence="9 10">E1L3A</strain>
    </source>
</reference>
<feature type="binding site" evidence="7">
    <location>
        <position position="44"/>
    </location>
    <ligand>
        <name>a divalent metal cation</name>
        <dbReference type="ChEBI" id="CHEBI:60240"/>
    </ligand>
</feature>
<organism evidence="9 10">
    <name type="scientific">Salinisphaera shabanensis E1L3A</name>
    <dbReference type="NCBI Taxonomy" id="1033802"/>
    <lineage>
        <taxon>Bacteria</taxon>
        <taxon>Pseudomonadati</taxon>
        <taxon>Pseudomonadota</taxon>
        <taxon>Gammaproteobacteria</taxon>
        <taxon>Salinisphaerales</taxon>
        <taxon>Salinisphaeraceae</taxon>
        <taxon>Salinisphaera</taxon>
    </lineage>
</organism>
<comment type="cofactor">
    <cofactor evidence="7">
        <name>a divalent metal cation</name>
        <dbReference type="ChEBI" id="CHEBI:60240"/>
    </cofactor>
    <text evidence="7">Binds 1 divalent metal cation per subunit.</text>
</comment>
<evidence type="ECO:0000256" key="3">
    <source>
        <dbReference type="ARBA" id="ARBA00022490"/>
    </source>
</evidence>
<keyword evidence="3 7" id="KW-0963">Cytoplasm</keyword>
<evidence type="ECO:0000256" key="4">
    <source>
        <dbReference type="ARBA" id="ARBA00022723"/>
    </source>
</evidence>
<comment type="function">
    <text evidence="7">Nucleotidase that shows phosphatase activity on nucleoside 5'-monophosphates.</text>
</comment>
<feature type="binding site" evidence="7">
    <location>
        <position position="13"/>
    </location>
    <ligand>
        <name>a divalent metal cation</name>
        <dbReference type="ChEBI" id="CHEBI:60240"/>
    </ligand>
</feature>
<comment type="catalytic activity">
    <reaction evidence="1 7">
        <text>a ribonucleoside 5'-phosphate + H2O = a ribonucleoside + phosphate</text>
        <dbReference type="Rhea" id="RHEA:12484"/>
        <dbReference type="ChEBI" id="CHEBI:15377"/>
        <dbReference type="ChEBI" id="CHEBI:18254"/>
        <dbReference type="ChEBI" id="CHEBI:43474"/>
        <dbReference type="ChEBI" id="CHEBI:58043"/>
        <dbReference type="EC" id="3.1.3.5"/>
    </reaction>
</comment>
<dbReference type="Pfam" id="PF01975">
    <property type="entry name" value="SurE"/>
    <property type="match status" value="1"/>
</dbReference>
<dbReference type="GO" id="GO:0046872">
    <property type="term" value="F:metal ion binding"/>
    <property type="evidence" value="ECO:0007669"/>
    <property type="project" value="UniProtKB-UniRule"/>
</dbReference>
<evidence type="ECO:0000256" key="2">
    <source>
        <dbReference type="ARBA" id="ARBA00011062"/>
    </source>
</evidence>
<evidence type="ECO:0000313" key="9">
    <source>
        <dbReference type="EMBL" id="ERJ19360.1"/>
    </source>
</evidence>
<dbReference type="STRING" id="1033802.SSPSH_001734"/>
<feature type="binding site" evidence="7">
    <location>
        <position position="97"/>
    </location>
    <ligand>
        <name>a divalent metal cation</name>
        <dbReference type="ChEBI" id="CHEBI:60240"/>
    </ligand>
</feature>
<name>U2ENC5_9GAMM</name>
<evidence type="ECO:0000256" key="7">
    <source>
        <dbReference type="HAMAP-Rule" id="MF_00060"/>
    </source>
</evidence>
<protein>
    <recommendedName>
        <fullName evidence="7">5'-nucleotidase SurE</fullName>
        <ecNumber evidence="7">3.1.3.5</ecNumber>
    </recommendedName>
    <alternativeName>
        <fullName evidence="7">Nucleoside 5'-monophosphate phosphohydrolase</fullName>
    </alternativeName>
</protein>
<dbReference type="InterPro" id="IPR002828">
    <property type="entry name" value="SurE-like_Pase/nucleotidase"/>
</dbReference>
<dbReference type="GO" id="GO:0008253">
    <property type="term" value="F:5'-nucleotidase activity"/>
    <property type="evidence" value="ECO:0007669"/>
    <property type="project" value="UniProtKB-UniRule"/>
</dbReference>
<keyword evidence="5 7" id="KW-0547">Nucleotide-binding</keyword>
<dbReference type="OrthoDB" id="9780815at2"/>
<dbReference type="GO" id="GO:0008254">
    <property type="term" value="F:3'-nucleotidase activity"/>
    <property type="evidence" value="ECO:0007669"/>
    <property type="project" value="TreeGrafter"/>
</dbReference>
<dbReference type="EMBL" id="AFNV02000010">
    <property type="protein sequence ID" value="ERJ19360.1"/>
    <property type="molecule type" value="Genomic_DNA"/>
</dbReference>
<evidence type="ECO:0000256" key="5">
    <source>
        <dbReference type="ARBA" id="ARBA00022741"/>
    </source>
</evidence>
<dbReference type="eggNOG" id="COG0496">
    <property type="taxonomic scope" value="Bacteria"/>
</dbReference>
<dbReference type="NCBIfam" id="NF001490">
    <property type="entry name" value="PRK00346.1-4"/>
    <property type="match status" value="1"/>
</dbReference>
<dbReference type="SUPFAM" id="SSF64167">
    <property type="entry name" value="SurE-like"/>
    <property type="match status" value="1"/>
</dbReference>
<evidence type="ECO:0000256" key="6">
    <source>
        <dbReference type="ARBA" id="ARBA00022801"/>
    </source>
</evidence>
<evidence type="ECO:0000259" key="8">
    <source>
        <dbReference type="Pfam" id="PF01975"/>
    </source>
</evidence>
<keyword evidence="10" id="KW-1185">Reference proteome</keyword>
<proteinExistence type="inferred from homology"/>
<dbReference type="Gene3D" id="3.40.1210.10">
    <property type="entry name" value="Survival protein SurE-like phosphatase/nucleotidase"/>
    <property type="match status" value="1"/>
</dbReference>
<accession>U2ENC5</accession>
<dbReference type="EC" id="3.1.3.5" evidence="7"/>
<keyword evidence="4 7" id="KW-0479">Metal-binding</keyword>
<dbReference type="InterPro" id="IPR030048">
    <property type="entry name" value="SurE"/>
</dbReference>
<comment type="similarity">
    <text evidence="2 7">Belongs to the SurE nucleotidase family.</text>
</comment>
<reference evidence="9 10" key="2">
    <citation type="journal article" date="2013" name="PLoS ONE">
        <title>INDIGO - INtegrated Data Warehouse of MIcrobial GenOmes with Examples from the Red Sea Extremophiles.</title>
        <authorList>
            <person name="Alam I."/>
            <person name="Antunes A."/>
            <person name="Kamau A.A."/>
            <person name="Ba Alawi W."/>
            <person name="Kalkatawi M."/>
            <person name="Stingl U."/>
            <person name="Bajic V.B."/>
        </authorList>
    </citation>
    <scope>NUCLEOTIDE SEQUENCE [LARGE SCALE GENOMIC DNA]</scope>
    <source>
        <strain evidence="9 10">E1L3A</strain>
    </source>
</reference>
<comment type="subcellular location">
    <subcellularLocation>
        <location evidence="7">Cytoplasm</location>
    </subcellularLocation>
</comment>
<dbReference type="GO" id="GO:0005737">
    <property type="term" value="C:cytoplasm"/>
    <property type="evidence" value="ECO:0007669"/>
    <property type="project" value="UniProtKB-SubCell"/>
</dbReference>
<feature type="domain" description="Survival protein SurE-like phosphatase/nucleotidase" evidence="8">
    <location>
        <begin position="7"/>
        <end position="188"/>
    </location>
</feature>
<gene>
    <name evidence="7" type="primary">surE</name>
    <name evidence="9" type="ORF">SSPSH_001734</name>
</gene>
<comment type="caution">
    <text evidence="9">The sequence shown here is derived from an EMBL/GenBank/DDBJ whole genome shotgun (WGS) entry which is preliminary data.</text>
</comment>
<dbReference type="PANTHER" id="PTHR30457">
    <property type="entry name" value="5'-NUCLEOTIDASE SURE"/>
    <property type="match status" value="1"/>
</dbReference>
<dbReference type="HAMAP" id="MF_00060">
    <property type="entry name" value="SurE"/>
    <property type="match status" value="1"/>
</dbReference>
<dbReference type="AlphaFoldDB" id="U2ENC5"/>
<evidence type="ECO:0000256" key="1">
    <source>
        <dbReference type="ARBA" id="ARBA00000815"/>
    </source>
</evidence>
<evidence type="ECO:0000313" key="10">
    <source>
        <dbReference type="Proteomes" id="UP000006242"/>
    </source>
</evidence>
<keyword evidence="6 7" id="KW-0378">Hydrolase</keyword>
<dbReference type="InterPro" id="IPR036523">
    <property type="entry name" value="SurE-like_sf"/>
</dbReference>
<sequence length="267" mass="28851">MKPIRRILLTNDDGVDAPGLAAAERIAAAVAEEVWVVAPMTDQSGVGQGISMHHPLRVTEYGTRRYALTGTPADCVMVAMADWLRDDPPDLVLSGVNWGANLSDSVMYSGTAGAVLAADHLGLPAIALSQAFHDRSALDFSATEAFAVDAIRRLWDARDDTESCCWNLNFPMSAPDAIQGLRFTRQSTGTIVAPRLIAGTDGRGLVYHWLSFDRDTTTIDDPLSDVVALRDGYVSATPLHGSRCDEALLERGADRGVWRLDISERAE</sequence>
<dbReference type="NCBIfam" id="TIGR00087">
    <property type="entry name" value="surE"/>
    <property type="match status" value="1"/>
</dbReference>
<dbReference type="Proteomes" id="UP000006242">
    <property type="component" value="Unassembled WGS sequence"/>
</dbReference>
<dbReference type="GO" id="GO:0000166">
    <property type="term" value="F:nucleotide binding"/>
    <property type="evidence" value="ECO:0007669"/>
    <property type="project" value="UniProtKB-KW"/>
</dbReference>
<feature type="binding site" evidence="7">
    <location>
        <position position="12"/>
    </location>
    <ligand>
        <name>a divalent metal cation</name>
        <dbReference type="ChEBI" id="CHEBI:60240"/>
    </ligand>
</feature>
<dbReference type="RefSeq" id="WP_006913997.1">
    <property type="nucleotide sequence ID" value="NZ_AFNV02000010.1"/>
</dbReference>